<protein>
    <recommendedName>
        <fullName evidence="4">Sugar-binding protein</fullName>
    </recommendedName>
</protein>
<comment type="caution">
    <text evidence="2">The sequence shown here is derived from an EMBL/GenBank/DDBJ whole genome shotgun (WGS) entry which is preliminary data.</text>
</comment>
<organism evidence="2 3">
    <name type="scientific">Pararcticibacter amylolyticus</name>
    <dbReference type="NCBI Taxonomy" id="2173175"/>
    <lineage>
        <taxon>Bacteria</taxon>
        <taxon>Pseudomonadati</taxon>
        <taxon>Bacteroidota</taxon>
        <taxon>Sphingobacteriia</taxon>
        <taxon>Sphingobacteriales</taxon>
        <taxon>Sphingobacteriaceae</taxon>
        <taxon>Pararcticibacter</taxon>
    </lineage>
</organism>
<evidence type="ECO:0000313" key="2">
    <source>
        <dbReference type="EMBL" id="PWG81607.1"/>
    </source>
</evidence>
<evidence type="ECO:0000313" key="3">
    <source>
        <dbReference type="Proteomes" id="UP000245647"/>
    </source>
</evidence>
<gene>
    <name evidence="2" type="ORF">DDR33_07185</name>
</gene>
<proteinExistence type="predicted"/>
<feature type="signal peptide" evidence="1">
    <location>
        <begin position="1"/>
        <end position="19"/>
    </location>
</feature>
<dbReference type="EMBL" id="QEAS01000004">
    <property type="protein sequence ID" value="PWG81607.1"/>
    <property type="molecule type" value="Genomic_DNA"/>
</dbReference>
<evidence type="ECO:0000256" key="1">
    <source>
        <dbReference type="SAM" id="SignalP"/>
    </source>
</evidence>
<dbReference type="Proteomes" id="UP000245647">
    <property type="component" value="Unassembled WGS sequence"/>
</dbReference>
<name>A0A2U2PJM4_9SPHI</name>
<dbReference type="AlphaFoldDB" id="A0A2U2PJM4"/>
<keyword evidence="3" id="KW-1185">Reference proteome</keyword>
<keyword evidence="1" id="KW-0732">Signal</keyword>
<accession>A0A2U2PJM4</accession>
<sequence>MRKAYTLILLLSGSFATYGQPQDSLINQRLKKQDSLKLRTMMTMSASSVVPNPKIPSYVPPSPQAQALTRYGDYPVDYHTGLVDMTVPVYEIITKEFRLPIEMKFHASGRLAYEANGILGMRWTLNCGGVITRSLKGRPDEWSYLTNHAFNPANGTPSYEELYNSCVEGYRNTDYVHNTKYDSEYDIFSFVLPNGKSGKFIMKEENGTKKPMLIPYQAIKIEPIANPANNGIYDAIRITDTDGKEYYYTGTFTFGSSELPHEGIYGSIWSSWDLSYMVSAGKTDTVKFTYQRSESPYQHYTERTSTGDNLRDYSTSANFHQYDYTGPEVMYMLSTNNVKDDWFDNHGARLSSVLSSISFNGGTVNFFYRSNGYHDSFLDRIEVTGPGGSGLRKVKFNTSKSSGESELEYLRSIEFCGQEGLVEEKYSFDYFEPPVSGVGTGLGYKDWWGYYTWNTGNNSHLIPVRDVWLNVADQGNTSSVLKPVGYQAVNRDAHTESKKVGMLKSIQYPTGGRTEFDYEGNYYDMTIYTPQNGAKTEGPGLRIKQVKKIPVNGPATVSTFKYGYYEDGRGYIAPALRAGAHLTEEYVMYLSWDYPLYFNSDGNVTFTGDEHAAYRIMDYLSDPAFDYSIWGNNYISYDYVTEYTGTENAPLMKTVYNYSLKDYKTNAFTISDRIGTPVEKVYADPADIWMGGKLLEKTSYKQNSSGVFTEKTIRDTYSYQSFTKGTAWDMPVYRHVLMGINRPYTKQYNNPGELERLYYNTEKDYHDNSCNVYGYGFRKYTSGEEKVMQHVSQVFNADGTAFTKIKNYTYDPGYLLTKSEEVINSGQVSEKQTFNYSFDDISKPVYSTMTDKNILDQVIQTDYYKDGKLLFTQKTNYGYWGSNLYAPADITTQKAGGESETRIIFHKYDDRGNVNCLSMANGPKISYLYSYNGRYPIVKVENAEYSVLENVLGAAAIKSFQRRDNPTDEQINTFIAPLRATLKEASINSYTYRPMIGLTSETSGSDLTTRYEYDNFQRLWRIKDQNGKVLKEYNYHFKQ</sequence>
<feature type="chain" id="PRO_5015674647" description="Sugar-binding protein" evidence="1">
    <location>
        <begin position="20"/>
        <end position="1039"/>
    </location>
</feature>
<evidence type="ECO:0008006" key="4">
    <source>
        <dbReference type="Google" id="ProtNLM"/>
    </source>
</evidence>
<reference evidence="2 3" key="1">
    <citation type="submission" date="2018-04" db="EMBL/GenBank/DDBJ databases">
        <title>Pedobacter chongqingensis sp. nov., isolated from a rottenly hemp rope.</title>
        <authorList>
            <person name="Cai Y."/>
        </authorList>
    </citation>
    <scope>NUCLEOTIDE SEQUENCE [LARGE SCALE GENOMIC DNA]</scope>
    <source>
        <strain evidence="2 3">FJ4-8</strain>
    </source>
</reference>